<gene>
    <name evidence="1" type="ORF">SAMN05660652_03583</name>
</gene>
<organism evidence="1 2">
    <name type="scientific">Propionivibrio dicarboxylicus</name>
    <dbReference type="NCBI Taxonomy" id="83767"/>
    <lineage>
        <taxon>Bacteria</taxon>
        <taxon>Pseudomonadati</taxon>
        <taxon>Pseudomonadota</taxon>
        <taxon>Betaproteobacteria</taxon>
        <taxon>Rhodocyclales</taxon>
        <taxon>Rhodocyclaceae</taxon>
        <taxon>Propionivibrio</taxon>
    </lineage>
</organism>
<dbReference type="EMBL" id="FNCY01000021">
    <property type="protein sequence ID" value="SDI52504.1"/>
    <property type="molecule type" value="Genomic_DNA"/>
</dbReference>
<dbReference type="RefSeq" id="WP_143009918.1">
    <property type="nucleotide sequence ID" value="NZ_FNCY01000021.1"/>
</dbReference>
<keyword evidence="2" id="KW-1185">Reference proteome</keyword>
<sequence length="65" mass="7412">MSNPFRYRMYDGREVETTSADDRVKKVKGFSLDQCNSALSLPGLQKSVERAVHTRLRSLGVMHLK</sequence>
<name>A0A1G8L9W8_9RHOO</name>
<evidence type="ECO:0000313" key="1">
    <source>
        <dbReference type="EMBL" id="SDI52504.1"/>
    </source>
</evidence>
<reference evidence="1 2" key="1">
    <citation type="submission" date="2016-10" db="EMBL/GenBank/DDBJ databases">
        <authorList>
            <person name="de Groot N.N."/>
        </authorList>
    </citation>
    <scope>NUCLEOTIDE SEQUENCE [LARGE SCALE GENOMIC DNA]</scope>
    <source>
        <strain evidence="1 2">DSM 5885</strain>
    </source>
</reference>
<accession>A0A1G8L9W8</accession>
<dbReference type="AlphaFoldDB" id="A0A1G8L9W8"/>
<dbReference type="Proteomes" id="UP000198607">
    <property type="component" value="Unassembled WGS sequence"/>
</dbReference>
<evidence type="ECO:0000313" key="2">
    <source>
        <dbReference type="Proteomes" id="UP000198607"/>
    </source>
</evidence>
<dbReference type="STRING" id="83767.SAMN05660652_03583"/>
<proteinExistence type="predicted"/>
<protein>
    <submittedName>
        <fullName evidence="1">Uncharacterized protein</fullName>
    </submittedName>
</protein>